<organism evidence="2 3">
    <name type="scientific">Spirosoma montaniterrae</name>
    <dbReference type="NCBI Taxonomy" id="1178516"/>
    <lineage>
        <taxon>Bacteria</taxon>
        <taxon>Pseudomonadati</taxon>
        <taxon>Bacteroidota</taxon>
        <taxon>Cytophagia</taxon>
        <taxon>Cytophagales</taxon>
        <taxon>Cytophagaceae</taxon>
        <taxon>Spirosoma</taxon>
    </lineage>
</organism>
<keyword evidence="3" id="KW-1185">Reference proteome</keyword>
<feature type="transmembrane region" description="Helical" evidence="1">
    <location>
        <begin position="88"/>
        <end position="107"/>
    </location>
</feature>
<feature type="transmembrane region" description="Helical" evidence="1">
    <location>
        <begin position="282"/>
        <end position="299"/>
    </location>
</feature>
<feature type="transmembrane region" description="Helical" evidence="1">
    <location>
        <begin position="210"/>
        <end position="230"/>
    </location>
</feature>
<protein>
    <recommendedName>
        <fullName evidence="4">Oligosaccharide repeat unit polymerase</fullName>
    </recommendedName>
</protein>
<feature type="transmembrane region" description="Helical" evidence="1">
    <location>
        <begin position="179"/>
        <end position="198"/>
    </location>
</feature>
<dbReference type="NCBIfam" id="TIGR04370">
    <property type="entry name" value="glyco_rpt_poly"/>
    <property type="match status" value="1"/>
</dbReference>
<feature type="transmembrane region" description="Helical" evidence="1">
    <location>
        <begin position="250"/>
        <end position="270"/>
    </location>
</feature>
<feature type="transmembrane region" description="Helical" evidence="1">
    <location>
        <begin position="368"/>
        <end position="387"/>
    </location>
</feature>
<dbReference type="EMBL" id="CP014263">
    <property type="protein sequence ID" value="AQG81315.1"/>
    <property type="molecule type" value="Genomic_DNA"/>
</dbReference>
<name>A0A1P9X158_9BACT</name>
<sequence length="449" mass="51554">MKVELFDGVLKFNYWLLLINTIVLIWYLVGWYNQYRRTGSYIDYWRFNMFLVFFIPVLVMYPFSSANLNVFAVLGYDNLYTIEKYSDKAYIVTMIGFTGVYIGKYAYDVYRPVMAVEAIIKPFAISLGRLFIAVTKSTSVIRIFSTFYVMVLCGFVYFAATSGLIKNPREFFKLNTQFAPIYTLILSTFEFVFLAISTRALQYGKTVDKVLLLSFVFFGFFLGVRAPLILQGLSFGVLYVLYRNKGYFPFIKVIFIIVVTLVIVMVLAFIRNTSKIDNIDPNLAIISFIPEIFYGNTFSDLRDFSWVLGNWDGELYWGLSYFAAFMSFIPSSIYPIREAYGIGRITVKAAGLDTVTHPGLRMGIFGEMYINFGIIGVIIFGFLWGYVLRRLSVLTKKYASNGDVIKASSVILYSSFVSYLTVSAGFWNFYISTFLLIVLFISSRIQFNK</sequence>
<gene>
    <name evidence="2" type="ORF">AWR27_19520</name>
</gene>
<feature type="transmembrane region" description="Helical" evidence="1">
    <location>
        <begin position="139"/>
        <end position="159"/>
    </location>
</feature>
<evidence type="ECO:0000256" key="1">
    <source>
        <dbReference type="SAM" id="Phobius"/>
    </source>
</evidence>
<dbReference type="KEGG" id="smon:AWR27_19520"/>
<feature type="transmembrane region" description="Helical" evidence="1">
    <location>
        <begin position="12"/>
        <end position="29"/>
    </location>
</feature>
<evidence type="ECO:0000313" key="2">
    <source>
        <dbReference type="EMBL" id="AQG81315.1"/>
    </source>
</evidence>
<dbReference type="RefSeq" id="WP_077132778.1">
    <property type="nucleotide sequence ID" value="NZ_CP014263.1"/>
</dbReference>
<keyword evidence="1" id="KW-1133">Transmembrane helix</keyword>
<evidence type="ECO:0000313" key="3">
    <source>
        <dbReference type="Proteomes" id="UP000187941"/>
    </source>
</evidence>
<keyword evidence="1" id="KW-0812">Transmembrane</keyword>
<feature type="transmembrane region" description="Helical" evidence="1">
    <location>
        <begin position="416"/>
        <end position="441"/>
    </location>
</feature>
<dbReference type="STRING" id="1178516.AWR27_19520"/>
<reference evidence="2 3" key="1">
    <citation type="submission" date="2016-01" db="EMBL/GenBank/DDBJ databases">
        <authorList>
            <person name="Oliw E.H."/>
        </authorList>
    </citation>
    <scope>NUCLEOTIDE SEQUENCE [LARGE SCALE GENOMIC DNA]</scope>
    <source>
        <strain evidence="2 3">DY10</strain>
    </source>
</reference>
<dbReference type="OrthoDB" id="961798at2"/>
<keyword evidence="1" id="KW-0472">Membrane</keyword>
<proteinExistence type="predicted"/>
<accession>A0A1P9X158</accession>
<feature type="transmembrane region" description="Helical" evidence="1">
    <location>
        <begin position="49"/>
        <end position="76"/>
    </location>
</feature>
<feature type="transmembrane region" description="Helical" evidence="1">
    <location>
        <begin position="319"/>
        <end position="336"/>
    </location>
</feature>
<evidence type="ECO:0008006" key="4">
    <source>
        <dbReference type="Google" id="ProtNLM"/>
    </source>
</evidence>
<dbReference type="AlphaFoldDB" id="A0A1P9X158"/>
<dbReference type="Proteomes" id="UP000187941">
    <property type="component" value="Chromosome"/>
</dbReference>